<name>A0ABY6LRM7_9ARAC</name>
<dbReference type="PANTHER" id="PTHR46060">
    <property type="entry name" value="MARINER MOS1 TRANSPOSASE-LIKE PROTEIN"/>
    <property type="match status" value="1"/>
</dbReference>
<dbReference type="EMBL" id="CP092885">
    <property type="protein sequence ID" value="UYV83514.1"/>
    <property type="molecule type" value="Genomic_DNA"/>
</dbReference>
<accession>A0ABY6LRM7</accession>
<protein>
    <recommendedName>
        <fullName evidence="4">Transposase</fullName>
    </recommendedName>
</protein>
<proteinExistence type="predicted"/>
<evidence type="ECO:0000313" key="2">
    <source>
        <dbReference type="EMBL" id="UYV83514.1"/>
    </source>
</evidence>
<dbReference type="PANTHER" id="PTHR46060:SF1">
    <property type="entry name" value="MARINER MOS1 TRANSPOSASE-LIKE PROTEIN"/>
    <property type="match status" value="1"/>
</dbReference>
<gene>
    <name evidence="2" type="ORF">LAZ67_23001289</name>
</gene>
<organism evidence="2 3">
    <name type="scientific">Cordylochernes scorpioides</name>
    <dbReference type="NCBI Taxonomy" id="51811"/>
    <lineage>
        <taxon>Eukaryota</taxon>
        <taxon>Metazoa</taxon>
        <taxon>Ecdysozoa</taxon>
        <taxon>Arthropoda</taxon>
        <taxon>Chelicerata</taxon>
        <taxon>Arachnida</taxon>
        <taxon>Pseudoscorpiones</taxon>
        <taxon>Cheliferoidea</taxon>
        <taxon>Chernetidae</taxon>
        <taxon>Cordylochernes</taxon>
    </lineage>
</organism>
<dbReference type="InterPro" id="IPR036397">
    <property type="entry name" value="RNaseH_sf"/>
</dbReference>
<reference evidence="2 3" key="1">
    <citation type="submission" date="2022-03" db="EMBL/GenBank/DDBJ databases">
        <title>A chromosomal length assembly of Cordylochernes scorpioides.</title>
        <authorList>
            <person name="Zeh D."/>
            <person name="Zeh J."/>
        </authorList>
    </citation>
    <scope>NUCLEOTIDE SEQUENCE [LARGE SCALE GENOMIC DNA]</scope>
    <source>
        <strain evidence="2">IN4F17</strain>
        <tissue evidence="2">Whole Body</tissue>
    </source>
</reference>
<evidence type="ECO:0008006" key="4">
    <source>
        <dbReference type="Google" id="ProtNLM"/>
    </source>
</evidence>
<sequence length="239" mass="27624">MKANERLFLILLQVTKLGFTMLIQKQSSNLLFCALQNYLLKKFAELEVLEYKWSLIFLIKYGFIDIVKLEDRKTVSSDWYTTKCHPTVFEKIKQSRPRAQLRGVLLHHDNARPHTSSQTLDFLANSGGQLVNHPPYSPDLAPCAKGEYFEKLKKCKSCSFNKNKTTFENYSACRPYNCKLSNVKNSILKEREMKRPCGLPSVEEGIEGGRNEETMTWSHGLFISLSFKIEFFTFDSLQL</sequence>
<dbReference type="InterPro" id="IPR052709">
    <property type="entry name" value="Transposase-MT_Hybrid"/>
</dbReference>
<feature type="signal peptide" evidence="1">
    <location>
        <begin position="1"/>
        <end position="20"/>
    </location>
</feature>
<keyword evidence="1" id="KW-0732">Signal</keyword>
<evidence type="ECO:0000256" key="1">
    <source>
        <dbReference type="SAM" id="SignalP"/>
    </source>
</evidence>
<dbReference type="Gene3D" id="3.30.420.10">
    <property type="entry name" value="Ribonuclease H-like superfamily/Ribonuclease H"/>
    <property type="match status" value="1"/>
</dbReference>
<feature type="chain" id="PRO_5046998034" description="Transposase" evidence="1">
    <location>
        <begin position="21"/>
        <end position="239"/>
    </location>
</feature>
<keyword evidence="3" id="KW-1185">Reference proteome</keyword>
<dbReference type="Proteomes" id="UP001235939">
    <property type="component" value="Chromosome 23"/>
</dbReference>
<evidence type="ECO:0000313" key="3">
    <source>
        <dbReference type="Proteomes" id="UP001235939"/>
    </source>
</evidence>